<reference evidence="1" key="1">
    <citation type="journal article" date="2005" name="Genome Res.">
        <title>Gene and alternative splicing annotation with AIR.</title>
        <authorList>
            <person name="Florea L."/>
            <person name="Di Francesco V."/>
            <person name="Miller J."/>
            <person name="Turner R."/>
            <person name="Yao A."/>
            <person name="Harris M."/>
            <person name="Walenz B."/>
            <person name="Mobarry C."/>
            <person name="Merkulov G.V."/>
            <person name="Charlab R."/>
            <person name="Dew I."/>
            <person name="Deng Z."/>
            <person name="Istrail S."/>
            <person name="Li P."/>
            <person name="Sutton G."/>
        </authorList>
    </citation>
    <scope>NUCLEOTIDE SEQUENCE</scope>
    <source>
        <strain evidence="1">BN</strain>
    </source>
</reference>
<dbReference type="EMBL" id="CH474035">
    <property type="protein sequence ID" value="EDL86933.1"/>
    <property type="molecule type" value="Genomic_DNA"/>
</dbReference>
<evidence type="ECO:0000313" key="2">
    <source>
        <dbReference type="Proteomes" id="UP000234681"/>
    </source>
</evidence>
<sequence>MLHLHTQRGCHSPHHVSCISWRLVVSAYGPVCGCWAFRLHDPHGLLPSWSHLSTWLGSAGGRRVRCRCQIWSWCHHWQHSSSTSWMPSQRCSACSHAGSQRPCNSTQGKLLHGWLRWWLHYLVRSCGHSCAGEDITYFSTSHNVTALVILT</sequence>
<protein>
    <submittedName>
        <fullName evidence="1">RCG50614, isoform CRA_c</fullName>
    </submittedName>
</protein>
<reference evidence="1 2" key="2">
    <citation type="submission" date="2005-09" db="EMBL/GenBank/DDBJ databases">
        <authorList>
            <person name="Mural R.J."/>
            <person name="Li P.W."/>
            <person name="Adams M.D."/>
            <person name="Amanatides P.G."/>
            <person name="Baden-Tillson H."/>
            <person name="Barnstead M."/>
            <person name="Chin S.H."/>
            <person name="Dew I."/>
            <person name="Evans C.A."/>
            <person name="Ferriera S."/>
            <person name="Flanigan M."/>
            <person name="Fosler C."/>
            <person name="Glodek A."/>
            <person name="Gu Z."/>
            <person name="Holt R.A."/>
            <person name="Jennings D."/>
            <person name="Kraft C.L."/>
            <person name="Lu F."/>
            <person name="Nguyen T."/>
            <person name="Nusskern D.R."/>
            <person name="Pfannkoch C.M."/>
            <person name="Sitter C."/>
            <person name="Sutton G.G."/>
            <person name="Venter J.C."/>
            <person name="Wang Z."/>
            <person name="Woodage T."/>
            <person name="Zheng X.H."/>
            <person name="Zhong F."/>
        </authorList>
    </citation>
    <scope>NUCLEOTIDE SEQUENCE [LARGE SCALE GENOMIC DNA]</scope>
    <source>
        <strain evidence="1">BN</strain>
        <strain evidence="2">BN, Sprague-Dawley</strain>
    </source>
</reference>
<dbReference type="AlphaFoldDB" id="A6KCL2"/>
<organism evidence="1 2">
    <name type="scientific">Rattus norvegicus</name>
    <name type="common">Rat</name>
    <dbReference type="NCBI Taxonomy" id="10116"/>
    <lineage>
        <taxon>Eukaryota</taxon>
        <taxon>Metazoa</taxon>
        <taxon>Chordata</taxon>
        <taxon>Craniata</taxon>
        <taxon>Vertebrata</taxon>
        <taxon>Euteleostomi</taxon>
        <taxon>Mammalia</taxon>
        <taxon>Eutheria</taxon>
        <taxon>Euarchontoglires</taxon>
        <taxon>Glires</taxon>
        <taxon>Rodentia</taxon>
        <taxon>Myomorpha</taxon>
        <taxon>Muroidea</taxon>
        <taxon>Muridae</taxon>
        <taxon>Murinae</taxon>
        <taxon>Rattus</taxon>
    </lineage>
</organism>
<dbReference type="EMBL" id="CH474035">
    <property type="protein sequence ID" value="EDL86934.1"/>
    <property type="molecule type" value="Genomic_DNA"/>
</dbReference>
<name>A6KCL2_RAT</name>
<accession>A6KCL2</accession>
<gene>
    <name evidence="1" type="ORF">rCG_50614</name>
</gene>
<evidence type="ECO:0000313" key="1">
    <source>
        <dbReference type="EMBL" id="EDL86933.1"/>
    </source>
</evidence>
<proteinExistence type="predicted"/>
<dbReference type="Proteomes" id="UP000234681">
    <property type="component" value="Chromosome 7"/>
</dbReference>